<reference evidence="2" key="3">
    <citation type="submission" date="2018-11" db="EMBL/GenBank/DDBJ databases">
        <title>Proposal to divide the Flavobacteriaceae and reorganize its genera based on Amino Acid Identity values calculated from whole genome sequences.</title>
        <authorList>
            <person name="Nicholson A.C."/>
            <person name="Gulvik C.A."/>
            <person name="Whitney A.M."/>
            <person name="Humrighouse B.W."/>
            <person name="Bell M."/>
            <person name="Holmes B."/>
            <person name="Steigerwalt A."/>
            <person name="Villarma A."/>
            <person name="Sheth M."/>
            <person name="Batra D."/>
            <person name="Pryor J."/>
            <person name="Bernardet J.-F."/>
            <person name="Hugo C."/>
            <person name="Kampfer P."/>
            <person name="Newman J."/>
            <person name="Mcquiston J.R."/>
        </authorList>
    </citation>
    <scope>NUCLEOTIDE SEQUENCE [LARGE SCALE GENOMIC DNA]</scope>
    <source>
        <strain evidence="2">G0188</strain>
    </source>
</reference>
<evidence type="ECO:0000313" key="3">
    <source>
        <dbReference type="EMBL" id="STD05461.1"/>
    </source>
</evidence>
<gene>
    <name evidence="2" type="ORF">EG346_00160</name>
    <name evidence="3" type="ORF">NCTC13533_03835</name>
</gene>
<dbReference type="OrthoDB" id="1095452at2"/>
<dbReference type="AlphaFoldDB" id="A0A1M7LP25"/>
<keyword evidence="1" id="KW-1133">Transmembrane helix</keyword>
<sequence length="280" mass="30465">MKHLNQNQEFRFNEVLFEHRNKEYGAYALRNESDRILTKALFVGVSLLAAISITPFVVSALQGPKITEQITSCDFGPFDVKDVDQPEIPPVEIKLPAVQSEKVKTYVETVPEPKADVTNEHVVKKIEGAIAGPVNSSEGAIATTSYHPVLPQAGTGPAVPYIPPTPPAPKVDDNHIADKGELGTEAVFPGGLDSFRNKVINKFDGSGFEGTGDTMRTVITFVVEKDGTISGIKADGKDAEFNKEAIRTIKSVGGTWKAAKNKQGETVRSYFKFPITMNFE</sequence>
<organism evidence="3 4">
    <name type="scientific">Chryseobacterium carnipullorum</name>
    <dbReference type="NCBI Taxonomy" id="1124835"/>
    <lineage>
        <taxon>Bacteria</taxon>
        <taxon>Pseudomonadati</taxon>
        <taxon>Bacteroidota</taxon>
        <taxon>Flavobacteriia</taxon>
        <taxon>Flavobacteriales</taxon>
        <taxon>Weeksellaceae</taxon>
        <taxon>Chryseobacterium group</taxon>
        <taxon>Chryseobacterium</taxon>
    </lineage>
</organism>
<dbReference type="EMBL" id="UFVQ01000003">
    <property type="protein sequence ID" value="STD05461.1"/>
    <property type="molecule type" value="Genomic_DNA"/>
</dbReference>
<accession>A0A376E9W3</accession>
<evidence type="ECO:0000313" key="5">
    <source>
        <dbReference type="Proteomes" id="UP000273270"/>
    </source>
</evidence>
<dbReference type="KEGG" id="ccau:EG346_00160"/>
<feature type="transmembrane region" description="Helical" evidence="1">
    <location>
        <begin position="40"/>
        <end position="61"/>
    </location>
</feature>
<keyword evidence="5" id="KW-1185">Reference proteome</keyword>
<proteinExistence type="predicted"/>
<evidence type="ECO:0000313" key="4">
    <source>
        <dbReference type="Proteomes" id="UP000255224"/>
    </source>
</evidence>
<reference evidence="3 4" key="1">
    <citation type="submission" date="2018-06" db="EMBL/GenBank/DDBJ databases">
        <authorList>
            <consortium name="Pathogen Informatics"/>
            <person name="Doyle S."/>
        </authorList>
    </citation>
    <scope>NUCLEOTIDE SEQUENCE [LARGE SCALE GENOMIC DNA]</scope>
    <source>
        <strain evidence="3 4">NCTC13533</strain>
    </source>
</reference>
<dbReference type="Proteomes" id="UP000255224">
    <property type="component" value="Unassembled WGS sequence"/>
</dbReference>
<reference evidence="5" key="2">
    <citation type="submission" date="2018-11" db="EMBL/GenBank/DDBJ databases">
        <title>Proposal to divide the Flavobacteriaceae and reorganize its genera based on Amino Acid Identity values calculated from whole genome sequences.</title>
        <authorList>
            <person name="Nicholson A.C."/>
            <person name="Gulvik C.A."/>
            <person name="Whitney A.M."/>
            <person name="Humrighouse B.W."/>
            <person name="Bell M."/>
            <person name="Holmes B."/>
            <person name="Steigerwalt A.G."/>
            <person name="Villarma A."/>
            <person name="Sheth M."/>
            <person name="Batra D."/>
            <person name="Pryor J."/>
            <person name="Bernardet J.-F."/>
            <person name="Hugo C."/>
            <person name="Kampfer P."/>
            <person name="Newman J."/>
            <person name="McQuiston J.R."/>
        </authorList>
    </citation>
    <scope>NUCLEOTIDE SEQUENCE [LARGE SCALE GENOMIC DNA]</scope>
    <source>
        <strain evidence="5">G0188</strain>
    </source>
</reference>
<dbReference type="RefSeq" id="WP_073335467.1">
    <property type="nucleotide sequence ID" value="NZ_CP033920.1"/>
</dbReference>
<dbReference type="Proteomes" id="UP000273270">
    <property type="component" value="Chromosome"/>
</dbReference>
<dbReference type="Gene3D" id="3.30.1150.10">
    <property type="match status" value="1"/>
</dbReference>
<accession>A0A1M7LP25</accession>
<evidence type="ECO:0000313" key="2">
    <source>
        <dbReference type="EMBL" id="AZA46732.1"/>
    </source>
</evidence>
<dbReference type="SUPFAM" id="SSF74653">
    <property type="entry name" value="TolA/TonB C-terminal domain"/>
    <property type="match status" value="1"/>
</dbReference>
<protein>
    <submittedName>
        <fullName evidence="2">Energy transducer TonB</fullName>
    </submittedName>
</protein>
<keyword evidence="1" id="KW-0472">Membrane</keyword>
<evidence type="ECO:0000256" key="1">
    <source>
        <dbReference type="SAM" id="Phobius"/>
    </source>
</evidence>
<name>A0A1M7LP25_CHRCU</name>
<keyword evidence="1" id="KW-0812">Transmembrane</keyword>
<dbReference type="EMBL" id="CP033920">
    <property type="protein sequence ID" value="AZA46732.1"/>
    <property type="molecule type" value="Genomic_DNA"/>
</dbReference>